<dbReference type="GeneID" id="303366513"/>
<dbReference type="InterPro" id="IPR013551">
    <property type="entry name" value="YicC-like_C"/>
</dbReference>
<evidence type="ECO:0000256" key="2">
    <source>
        <dbReference type="ARBA" id="ARBA00022722"/>
    </source>
</evidence>
<keyword evidence="9" id="KW-1185">Reference proteome</keyword>
<dbReference type="AlphaFoldDB" id="A0A1T4KN91"/>
<protein>
    <submittedName>
        <fullName evidence="8">TIGR00255 family protein</fullName>
    </submittedName>
</protein>
<accession>A0A1T4KN91</accession>
<evidence type="ECO:0000313" key="9">
    <source>
        <dbReference type="Proteomes" id="UP000190395"/>
    </source>
</evidence>
<feature type="domain" description="Endoribonuclease YicC-like N-terminal" evidence="6">
    <location>
        <begin position="1"/>
        <end position="154"/>
    </location>
</feature>
<dbReference type="RefSeq" id="WP_078929991.1">
    <property type="nucleotide sequence ID" value="NZ_CAMEQG010000002.1"/>
</dbReference>
<dbReference type="STRING" id="225004.SAMN02745152_00236"/>
<dbReference type="NCBIfam" id="TIGR00255">
    <property type="entry name" value="YicC/YloC family endoribonuclease"/>
    <property type="match status" value="1"/>
</dbReference>
<evidence type="ECO:0000259" key="7">
    <source>
        <dbReference type="Pfam" id="PF08340"/>
    </source>
</evidence>
<gene>
    <name evidence="8" type="ORF">SAMN02745152_00236</name>
</gene>
<dbReference type="PANTHER" id="PTHR30636:SF3">
    <property type="entry name" value="UPF0701 PROTEIN YICC"/>
    <property type="match status" value="1"/>
</dbReference>
<evidence type="ECO:0000256" key="5">
    <source>
        <dbReference type="ARBA" id="ARBA00035648"/>
    </source>
</evidence>
<dbReference type="InterPro" id="IPR013527">
    <property type="entry name" value="YicC-like_N"/>
</dbReference>
<keyword evidence="3" id="KW-0255">Endonuclease</keyword>
<dbReference type="GO" id="GO:0016787">
    <property type="term" value="F:hydrolase activity"/>
    <property type="evidence" value="ECO:0007669"/>
    <property type="project" value="UniProtKB-KW"/>
</dbReference>
<comment type="cofactor">
    <cofactor evidence="1">
        <name>a divalent metal cation</name>
        <dbReference type="ChEBI" id="CHEBI:60240"/>
    </cofactor>
</comment>
<dbReference type="Proteomes" id="UP000190395">
    <property type="component" value="Unassembled WGS sequence"/>
</dbReference>
<evidence type="ECO:0000259" key="6">
    <source>
        <dbReference type="Pfam" id="PF03755"/>
    </source>
</evidence>
<dbReference type="GO" id="GO:0004521">
    <property type="term" value="F:RNA endonuclease activity"/>
    <property type="evidence" value="ECO:0007669"/>
    <property type="project" value="InterPro"/>
</dbReference>
<evidence type="ECO:0000256" key="4">
    <source>
        <dbReference type="ARBA" id="ARBA00022801"/>
    </source>
</evidence>
<evidence type="ECO:0000256" key="1">
    <source>
        <dbReference type="ARBA" id="ARBA00001968"/>
    </source>
</evidence>
<sequence>MNSMTGYGFKETIVENTQISVEIKSVNNRFLDLNVNIPSFLNPLESKIRKIVSSKIVRGKIDLTIRVKDMNSTAKVNPDPAAALMYRDAIAKVSEALGYPASSIPLSLIVSQDGVLNITHEYDAEVYWSKIEPVFNEVFEQFVSDREREGENLKVDLLKKLDILDKCASFFKEWQPKMEQKFREQITTRFNELLGDSADQNRIMTEVASMMIKYTINEEIIRLHSHLSAMRNEFLQNPIPGKRIDFICQEANREINTIGSKNQFTEVGEMVINAKDALENIREQSKNVE</sequence>
<dbReference type="OrthoDB" id="9771229at2"/>
<dbReference type="PANTHER" id="PTHR30636">
    <property type="entry name" value="UPF0701 PROTEIN YICC"/>
    <property type="match status" value="1"/>
</dbReference>
<keyword evidence="2" id="KW-0540">Nuclease</keyword>
<reference evidence="8 9" key="1">
    <citation type="submission" date="2017-02" db="EMBL/GenBank/DDBJ databases">
        <authorList>
            <person name="Peterson S.W."/>
        </authorList>
    </citation>
    <scope>NUCLEOTIDE SEQUENCE [LARGE SCALE GENOMIC DNA]</scope>
    <source>
        <strain evidence="8 9">ATCC BAA-909</strain>
    </source>
</reference>
<proteinExistence type="inferred from homology"/>
<dbReference type="EMBL" id="FUXC01000001">
    <property type="protein sequence ID" value="SJZ43876.1"/>
    <property type="molecule type" value="Genomic_DNA"/>
</dbReference>
<dbReference type="InterPro" id="IPR005229">
    <property type="entry name" value="YicC/YloC-like"/>
</dbReference>
<dbReference type="Pfam" id="PF03755">
    <property type="entry name" value="YicC-like_N"/>
    <property type="match status" value="1"/>
</dbReference>
<dbReference type="Pfam" id="PF08340">
    <property type="entry name" value="YicC-like_C"/>
    <property type="match status" value="1"/>
</dbReference>
<feature type="domain" description="Endoribonuclease YicC-like C-terminal" evidence="7">
    <location>
        <begin position="172"/>
        <end position="289"/>
    </location>
</feature>
<organism evidence="8 9">
    <name type="scientific">Treponema berlinense</name>
    <dbReference type="NCBI Taxonomy" id="225004"/>
    <lineage>
        <taxon>Bacteria</taxon>
        <taxon>Pseudomonadati</taxon>
        <taxon>Spirochaetota</taxon>
        <taxon>Spirochaetia</taxon>
        <taxon>Spirochaetales</taxon>
        <taxon>Treponemataceae</taxon>
        <taxon>Treponema</taxon>
    </lineage>
</organism>
<name>A0A1T4KN91_9SPIR</name>
<keyword evidence="4" id="KW-0378">Hydrolase</keyword>
<comment type="similarity">
    <text evidence="5">Belongs to the YicC/YloC family.</text>
</comment>
<evidence type="ECO:0000313" key="8">
    <source>
        <dbReference type="EMBL" id="SJZ43876.1"/>
    </source>
</evidence>
<evidence type="ECO:0000256" key="3">
    <source>
        <dbReference type="ARBA" id="ARBA00022759"/>
    </source>
</evidence>